<dbReference type="EC" id="5.6.2.4" evidence="10"/>
<keyword evidence="16" id="KW-1185">Reference proteome</keyword>
<dbReference type="SMART" id="SM00490">
    <property type="entry name" value="HELICc"/>
    <property type="match status" value="1"/>
</dbReference>
<keyword evidence="7" id="KW-0238">DNA-binding</keyword>
<proteinExistence type="inferred from homology"/>
<dbReference type="CDD" id="cd17920">
    <property type="entry name" value="DEXHc_RecQ"/>
    <property type="match status" value="1"/>
</dbReference>
<sequence length="540" mass="59940">MSHDTADLQRVAESAFGWSLTSEQLAAMRPLLDGRDVLAVMPTGSGKSAIYQVPTVLLSGPTVVVSPLIALQHDQLDHLDDADVPDAVAVNSTQGSGEEKQAWRSVRTGDTEYLFLSPEQLAKEETLAELRRASPALVVVDEAHCVSDWGHDFRPDYLRLRHAIDRMGRPPVLALTATAGGPVRDDIVEHLGMRDPVRLVTGFDRPNLHLAATRVTDDDRRRELVCAWVSEAAKPGLVYTPTRAEAEQFAEALTERGVRAEAFHAGLSRKERDRVQNAFMNDEVEVVAATSAFGMGIDKPDVRFVVHSAPTDSLDSYYQQIGRAGRDGERADALLVHRPEDYRLQRFLTSRSLDVEKVREVAETVRDHDGTPSPADVDAEVEQSHRSAMNSLNLLEEAGVVEADDRGEFVYQGGERPQEAVEAQFERQRTLDRSRIEVLREYAETRSCRRQFLLGYFGESLDEPCGFCDTCEQGTAEAHAPPKREDTEFGVDTPVEHAEWGHGVVVNHEADRLTVLFDEVGYRTLSLAAVRENDLLSPVR</sequence>
<evidence type="ECO:0000256" key="3">
    <source>
        <dbReference type="ARBA" id="ARBA00022741"/>
    </source>
</evidence>
<dbReference type="GO" id="GO:0003677">
    <property type="term" value="F:DNA binding"/>
    <property type="evidence" value="ECO:0007669"/>
    <property type="project" value="UniProtKB-KW"/>
</dbReference>
<evidence type="ECO:0000256" key="5">
    <source>
        <dbReference type="ARBA" id="ARBA00022806"/>
    </source>
</evidence>
<dbReference type="GO" id="GO:0043138">
    <property type="term" value="F:3'-5' DNA helicase activity"/>
    <property type="evidence" value="ECO:0007669"/>
    <property type="project" value="UniProtKB-EC"/>
</dbReference>
<dbReference type="PANTHER" id="PTHR13710:SF105">
    <property type="entry name" value="ATP-DEPENDENT DNA HELICASE Q1"/>
    <property type="match status" value="1"/>
</dbReference>
<evidence type="ECO:0000256" key="11">
    <source>
        <dbReference type="ARBA" id="ARBA00044535"/>
    </source>
</evidence>
<evidence type="ECO:0000256" key="7">
    <source>
        <dbReference type="ARBA" id="ARBA00023125"/>
    </source>
</evidence>
<dbReference type="GO" id="GO:0005524">
    <property type="term" value="F:ATP binding"/>
    <property type="evidence" value="ECO:0007669"/>
    <property type="project" value="UniProtKB-KW"/>
</dbReference>
<dbReference type="GO" id="GO:0005737">
    <property type="term" value="C:cytoplasm"/>
    <property type="evidence" value="ECO:0007669"/>
    <property type="project" value="TreeGrafter"/>
</dbReference>
<dbReference type="Pfam" id="PF16124">
    <property type="entry name" value="RecQ_Zn_bind"/>
    <property type="match status" value="1"/>
</dbReference>
<dbReference type="GO" id="GO:0016787">
    <property type="term" value="F:hydrolase activity"/>
    <property type="evidence" value="ECO:0007669"/>
    <property type="project" value="UniProtKB-KW"/>
</dbReference>
<gene>
    <name evidence="15" type="ORF">SacazDRAFT_02175</name>
</gene>
<dbReference type="Pfam" id="PF00270">
    <property type="entry name" value="DEAD"/>
    <property type="match status" value="1"/>
</dbReference>
<dbReference type="SMART" id="SM00487">
    <property type="entry name" value="DEXDc"/>
    <property type="match status" value="1"/>
</dbReference>
<evidence type="ECO:0000313" key="15">
    <source>
        <dbReference type="EMBL" id="EHY89086.1"/>
    </source>
</evidence>
<evidence type="ECO:0000259" key="14">
    <source>
        <dbReference type="PROSITE" id="PS51194"/>
    </source>
</evidence>
<dbReference type="SUPFAM" id="SSF52540">
    <property type="entry name" value="P-loop containing nucleoside triphosphate hydrolases"/>
    <property type="match status" value="1"/>
</dbReference>
<dbReference type="RefSeq" id="WP_005441411.1">
    <property type="nucleotide sequence ID" value="NZ_CM001466.1"/>
</dbReference>
<feature type="domain" description="Helicase ATP-binding" evidence="13">
    <location>
        <begin position="28"/>
        <end position="197"/>
    </location>
</feature>
<evidence type="ECO:0000256" key="10">
    <source>
        <dbReference type="ARBA" id="ARBA00034808"/>
    </source>
</evidence>
<dbReference type="PROSITE" id="PS51192">
    <property type="entry name" value="HELICASE_ATP_BIND_1"/>
    <property type="match status" value="1"/>
</dbReference>
<evidence type="ECO:0000256" key="12">
    <source>
        <dbReference type="ARBA" id="ARBA00044550"/>
    </source>
</evidence>
<evidence type="ECO:0000256" key="8">
    <source>
        <dbReference type="ARBA" id="ARBA00023235"/>
    </source>
</evidence>
<evidence type="ECO:0000256" key="9">
    <source>
        <dbReference type="ARBA" id="ARBA00034617"/>
    </source>
</evidence>
<dbReference type="InterPro" id="IPR002464">
    <property type="entry name" value="DNA/RNA_helicase_DEAH_CS"/>
</dbReference>
<keyword evidence="5 15" id="KW-0347">Helicase</keyword>
<dbReference type="PANTHER" id="PTHR13710">
    <property type="entry name" value="DNA HELICASE RECQ FAMILY MEMBER"/>
    <property type="match status" value="1"/>
</dbReference>
<dbReference type="InterPro" id="IPR032284">
    <property type="entry name" value="RecQ_Zn-bd"/>
</dbReference>
<evidence type="ECO:0000256" key="4">
    <source>
        <dbReference type="ARBA" id="ARBA00022801"/>
    </source>
</evidence>
<protein>
    <recommendedName>
        <fullName evidence="11">ATP-dependent DNA helicase RecQ</fullName>
        <ecNumber evidence="10">5.6.2.4</ecNumber>
    </recommendedName>
    <alternativeName>
        <fullName evidence="12">DNA 3'-5' helicase RecQ</fullName>
    </alternativeName>
</protein>
<dbReference type="NCBIfam" id="TIGR00614">
    <property type="entry name" value="recQ_fam"/>
    <property type="match status" value="1"/>
</dbReference>
<dbReference type="InterPro" id="IPR014001">
    <property type="entry name" value="Helicase_ATP-bd"/>
</dbReference>
<organism evidence="15 16">
    <name type="scientific">Saccharomonospora azurea NA-128</name>
    <dbReference type="NCBI Taxonomy" id="882081"/>
    <lineage>
        <taxon>Bacteria</taxon>
        <taxon>Bacillati</taxon>
        <taxon>Actinomycetota</taxon>
        <taxon>Actinomycetes</taxon>
        <taxon>Pseudonocardiales</taxon>
        <taxon>Pseudonocardiaceae</taxon>
        <taxon>Saccharomonospora</taxon>
    </lineage>
</organism>
<comment type="catalytic activity">
    <reaction evidence="9">
        <text>Couples ATP hydrolysis with the unwinding of duplex DNA by translocating in the 3'-5' direction.</text>
        <dbReference type="EC" id="5.6.2.4"/>
    </reaction>
</comment>
<keyword evidence="2" id="KW-0479">Metal-binding</keyword>
<accession>H8G3R8</accession>
<reference evidence="15 16" key="1">
    <citation type="journal article" date="2012" name="Stand. Genomic Sci.">
        <title>Genome sequence of the soil bacterium Saccharomonospora azurea type strain (NA-128(T)).</title>
        <authorList>
            <person name="Klenk H.P."/>
            <person name="Held B."/>
            <person name="Lucas S."/>
            <person name="Lapidus A."/>
            <person name="Copeland A."/>
            <person name="Hammon N."/>
            <person name="Pitluck S."/>
            <person name="Goodwin L.A."/>
            <person name="Han C."/>
            <person name="Tapia R."/>
            <person name="Brambilla E.M."/>
            <person name="Potter G."/>
            <person name="Land M."/>
            <person name="Ivanova N."/>
            <person name="Rohde M."/>
            <person name="Goker M."/>
            <person name="Detter J.C."/>
            <person name="Kyrpides N.C."/>
            <person name="Woyke T."/>
        </authorList>
    </citation>
    <scope>NUCLEOTIDE SEQUENCE [LARGE SCALE GENOMIC DNA]</scope>
    <source>
        <strain evidence="15 16">NA-128</strain>
    </source>
</reference>
<dbReference type="Pfam" id="PF00271">
    <property type="entry name" value="Helicase_C"/>
    <property type="match status" value="1"/>
</dbReference>
<evidence type="ECO:0000313" key="16">
    <source>
        <dbReference type="Proteomes" id="UP000004705"/>
    </source>
</evidence>
<dbReference type="GO" id="GO:0043590">
    <property type="term" value="C:bacterial nucleoid"/>
    <property type="evidence" value="ECO:0007669"/>
    <property type="project" value="TreeGrafter"/>
</dbReference>
<dbReference type="InterPro" id="IPR001650">
    <property type="entry name" value="Helicase_C-like"/>
</dbReference>
<dbReference type="InterPro" id="IPR004589">
    <property type="entry name" value="DNA_helicase_ATP-dep_RecQ"/>
</dbReference>
<evidence type="ECO:0000256" key="2">
    <source>
        <dbReference type="ARBA" id="ARBA00022723"/>
    </source>
</evidence>
<keyword evidence="4" id="KW-0378">Hydrolase</keyword>
<feature type="domain" description="Helicase C-terminal" evidence="14">
    <location>
        <begin position="224"/>
        <end position="369"/>
    </location>
</feature>
<dbReference type="GO" id="GO:0046872">
    <property type="term" value="F:metal ion binding"/>
    <property type="evidence" value="ECO:0007669"/>
    <property type="project" value="UniProtKB-KW"/>
</dbReference>
<dbReference type="GO" id="GO:0009378">
    <property type="term" value="F:four-way junction helicase activity"/>
    <property type="evidence" value="ECO:0007669"/>
    <property type="project" value="TreeGrafter"/>
</dbReference>
<comment type="similarity">
    <text evidence="1">Belongs to the helicase family. RecQ subfamily.</text>
</comment>
<dbReference type="OrthoDB" id="9760034at2"/>
<dbReference type="AlphaFoldDB" id="H8G3R8"/>
<evidence type="ECO:0000256" key="1">
    <source>
        <dbReference type="ARBA" id="ARBA00005446"/>
    </source>
</evidence>
<dbReference type="HOGENOM" id="CLU_001103_9_7_11"/>
<keyword evidence="8" id="KW-0413">Isomerase</keyword>
<dbReference type="Gene3D" id="3.40.50.300">
    <property type="entry name" value="P-loop containing nucleotide triphosphate hydrolases"/>
    <property type="match status" value="2"/>
</dbReference>
<dbReference type="InterPro" id="IPR027417">
    <property type="entry name" value="P-loop_NTPase"/>
</dbReference>
<name>H8G3R8_9PSEU</name>
<dbReference type="Proteomes" id="UP000004705">
    <property type="component" value="Chromosome"/>
</dbReference>
<dbReference type="InterPro" id="IPR011545">
    <property type="entry name" value="DEAD/DEAH_box_helicase_dom"/>
</dbReference>
<keyword evidence="6" id="KW-0067">ATP-binding</keyword>
<dbReference type="GO" id="GO:0030894">
    <property type="term" value="C:replisome"/>
    <property type="evidence" value="ECO:0007669"/>
    <property type="project" value="TreeGrafter"/>
</dbReference>
<keyword evidence="3" id="KW-0547">Nucleotide-binding</keyword>
<dbReference type="PROSITE" id="PS00690">
    <property type="entry name" value="DEAH_ATP_HELICASE"/>
    <property type="match status" value="1"/>
</dbReference>
<evidence type="ECO:0000256" key="6">
    <source>
        <dbReference type="ARBA" id="ARBA00022840"/>
    </source>
</evidence>
<dbReference type="PROSITE" id="PS51194">
    <property type="entry name" value="HELICASE_CTER"/>
    <property type="match status" value="1"/>
</dbReference>
<dbReference type="GO" id="GO:0006310">
    <property type="term" value="P:DNA recombination"/>
    <property type="evidence" value="ECO:0007669"/>
    <property type="project" value="InterPro"/>
</dbReference>
<evidence type="ECO:0000259" key="13">
    <source>
        <dbReference type="PROSITE" id="PS51192"/>
    </source>
</evidence>
<dbReference type="GO" id="GO:0006281">
    <property type="term" value="P:DNA repair"/>
    <property type="evidence" value="ECO:0007669"/>
    <property type="project" value="TreeGrafter"/>
</dbReference>
<dbReference type="EMBL" id="CM001466">
    <property type="protein sequence ID" value="EHY89086.1"/>
    <property type="molecule type" value="Genomic_DNA"/>
</dbReference>